<dbReference type="RefSeq" id="WP_073043066.1">
    <property type="nucleotide sequence ID" value="NZ_FQUO01000007.1"/>
</dbReference>
<evidence type="ECO:0000313" key="2">
    <source>
        <dbReference type="Proteomes" id="UP000184368"/>
    </source>
</evidence>
<dbReference type="GO" id="GO:0006974">
    <property type="term" value="P:DNA damage response"/>
    <property type="evidence" value="ECO:0007669"/>
    <property type="project" value="TreeGrafter"/>
</dbReference>
<sequence>MRYLGHVIIALAIIIGLALAASAYKYRFRSAQTIVVTGLAEKDFTSDQIVWTGSFSRQGFDLKDAYAQLKADEAEIRRYLNGNRIPDSNIVFSSVDVQRNYEQRFDDNGRQTGSVFSGYNLNARVTVDSRNIAVVERLSREITGLLQKGIELNSTPPAYYFSGLNTLKIDLLAKASQDALSRAKTIADNSDAGLGDIRKATMGVFQITGRNMNEDYSYGGAFNTSSKEKTASITLRVEYGIE</sequence>
<dbReference type="Gene3D" id="3.30.70.2970">
    <property type="entry name" value="Protein of unknown function (DUF541), domain 2"/>
    <property type="match status" value="1"/>
</dbReference>
<dbReference type="InterPro" id="IPR016907">
    <property type="entry name" value="UCP029033"/>
</dbReference>
<organism evidence="1 2">
    <name type="scientific">Cnuella takakiae</name>
    <dbReference type="NCBI Taxonomy" id="1302690"/>
    <lineage>
        <taxon>Bacteria</taxon>
        <taxon>Pseudomonadati</taxon>
        <taxon>Bacteroidota</taxon>
        <taxon>Chitinophagia</taxon>
        <taxon>Chitinophagales</taxon>
        <taxon>Chitinophagaceae</taxon>
        <taxon>Cnuella</taxon>
    </lineage>
</organism>
<accession>A0A1M5BBC0</accession>
<dbReference type="PIRSF" id="PIRSF029033">
    <property type="entry name" value="UCP029033"/>
    <property type="match status" value="1"/>
</dbReference>
<dbReference type="Gene3D" id="3.30.110.170">
    <property type="entry name" value="Protein of unknown function (DUF541), domain 1"/>
    <property type="match status" value="1"/>
</dbReference>
<dbReference type="Pfam" id="PF04402">
    <property type="entry name" value="SIMPL"/>
    <property type="match status" value="1"/>
</dbReference>
<evidence type="ECO:0008006" key="3">
    <source>
        <dbReference type="Google" id="ProtNLM"/>
    </source>
</evidence>
<dbReference type="InterPro" id="IPR007497">
    <property type="entry name" value="SIMPL/DUF541"/>
</dbReference>
<dbReference type="PANTHER" id="PTHR34387:SF2">
    <property type="entry name" value="SLR1258 PROTEIN"/>
    <property type="match status" value="1"/>
</dbReference>
<keyword evidence="2" id="KW-1185">Reference proteome</keyword>
<protein>
    <recommendedName>
        <fullName evidence="3">SIMPL domain-containing protein</fullName>
    </recommendedName>
</protein>
<dbReference type="InterPro" id="IPR052022">
    <property type="entry name" value="26kDa_periplasmic_antigen"/>
</dbReference>
<dbReference type="OrthoDB" id="9785289at2"/>
<reference evidence="1 2" key="1">
    <citation type="submission" date="2016-11" db="EMBL/GenBank/DDBJ databases">
        <authorList>
            <person name="Jaros S."/>
            <person name="Januszkiewicz K."/>
            <person name="Wedrychowicz H."/>
        </authorList>
    </citation>
    <scope>NUCLEOTIDE SEQUENCE [LARGE SCALE GENOMIC DNA]</scope>
    <source>
        <strain evidence="1 2">DSM 26897</strain>
    </source>
</reference>
<dbReference type="AlphaFoldDB" id="A0A1M5BBC0"/>
<gene>
    <name evidence="1" type="ORF">SAMN05444008_107239</name>
</gene>
<dbReference type="PANTHER" id="PTHR34387">
    <property type="entry name" value="SLR1258 PROTEIN"/>
    <property type="match status" value="1"/>
</dbReference>
<dbReference type="EMBL" id="FQUO01000007">
    <property type="protein sequence ID" value="SHF39823.1"/>
    <property type="molecule type" value="Genomic_DNA"/>
</dbReference>
<name>A0A1M5BBC0_9BACT</name>
<dbReference type="STRING" id="1302690.BUE76_17155"/>
<proteinExistence type="predicted"/>
<evidence type="ECO:0000313" key="1">
    <source>
        <dbReference type="EMBL" id="SHF39823.1"/>
    </source>
</evidence>
<dbReference type="Proteomes" id="UP000184368">
    <property type="component" value="Unassembled WGS sequence"/>
</dbReference>